<protein>
    <recommendedName>
        <fullName evidence="6">Soluble cytochrome b562</fullName>
    </recommendedName>
</protein>
<dbReference type="InterPro" id="IPR010980">
    <property type="entry name" value="Cyt_c/b562"/>
</dbReference>
<dbReference type="Pfam" id="PF07361">
    <property type="entry name" value="Cytochrom_B562"/>
    <property type="match status" value="1"/>
</dbReference>
<dbReference type="Gene3D" id="1.20.120.10">
    <property type="entry name" value="Cytochrome c/b562"/>
    <property type="match status" value="1"/>
</dbReference>
<comment type="caution">
    <text evidence="4">The sequence shown here is derived from an EMBL/GenBank/DDBJ whole genome shotgun (WGS) entry which is preliminary data.</text>
</comment>
<proteinExistence type="inferred from homology"/>
<keyword evidence="2 3" id="KW-0732">Signal</keyword>
<organism evidence="4 5">
    <name type="scientific">Pseudoalteromonas aurantia 208</name>
    <dbReference type="NCBI Taxonomy" id="1314867"/>
    <lineage>
        <taxon>Bacteria</taxon>
        <taxon>Pseudomonadati</taxon>
        <taxon>Pseudomonadota</taxon>
        <taxon>Gammaproteobacteria</taxon>
        <taxon>Alteromonadales</taxon>
        <taxon>Pseudoalteromonadaceae</taxon>
        <taxon>Pseudoalteromonas</taxon>
    </lineage>
</organism>
<keyword evidence="5" id="KW-1185">Reference proteome</keyword>
<dbReference type="RefSeq" id="WP_192510097.1">
    <property type="nucleotide sequence ID" value="NZ_AQGV01000015.1"/>
</dbReference>
<dbReference type="EMBL" id="AQGV01000015">
    <property type="protein sequence ID" value="MBE0371094.1"/>
    <property type="molecule type" value="Genomic_DNA"/>
</dbReference>
<gene>
    <name evidence="4" type="ORF">PAUR_b1274</name>
</gene>
<evidence type="ECO:0000313" key="4">
    <source>
        <dbReference type="EMBL" id="MBE0371094.1"/>
    </source>
</evidence>
<feature type="chain" id="PRO_5047249483" description="Soluble cytochrome b562" evidence="3">
    <location>
        <begin position="18"/>
        <end position="128"/>
    </location>
</feature>
<accession>A0ABR9EJK6</accession>
<dbReference type="InterPro" id="IPR009155">
    <property type="entry name" value="Cyt_b562"/>
</dbReference>
<feature type="signal peptide" evidence="3">
    <location>
        <begin position="1"/>
        <end position="17"/>
    </location>
</feature>
<sequence length="128" mass="14608">MYKILLLISVISLSVSAQQSSELSVDMKNIGLSYKKVMHAENKVDLLMSLEAMATLISNIQKDQFKPDLQKQSIEGLEKVLSVISVAKKYAENDDIKRAKKALERVDSYRKEYHKLHEPPSIWQLLFG</sequence>
<name>A0ABR9EJK6_9GAMM</name>
<evidence type="ECO:0000256" key="2">
    <source>
        <dbReference type="ARBA" id="ARBA00022729"/>
    </source>
</evidence>
<reference evidence="4 5" key="1">
    <citation type="submission" date="2015-03" db="EMBL/GenBank/DDBJ databases">
        <title>Genome sequence of Pseudoalteromonas aurantia.</title>
        <authorList>
            <person name="Xie B.-B."/>
            <person name="Rong J.-C."/>
            <person name="Qin Q.-L."/>
            <person name="Zhang Y.-Z."/>
        </authorList>
    </citation>
    <scope>NUCLEOTIDE SEQUENCE [LARGE SCALE GENOMIC DNA]</scope>
    <source>
        <strain evidence="4 5">208</strain>
    </source>
</reference>
<evidence type="ECO:0000256" key="3">
    <source>
        <dbReference type="SAM" id="SignalP"/>
    </source>
</evidence>
<evidence type="ECO:0008006" key="6">
    <source>
        <dbReference type="Google" id="ProtNLM"/>
    </source>
</evidence>
<dbReference type="SUPFAM" id="SSF47175">
    <property type="entry name" value="Cytochromes"/>
    <property type="match status" value="1"/>
</dbReference>
<comment type="similarity">
    <text evidence="1">Belongs to the cytochrome b562 family.</text>
</comment>
<evidence type="ECO:0000313" key="5">
    <source>
        <dbReference type="Proteomes" id="UP000615755"/>
    </source>
</evidence>
<dbReference type="Proteomes" id="UP000615755">
    <property type="component" value="Unassembled WGS sequence"/>
</dbReference>
<evidence type="ECO:0000256" key="1">
    <source>
        <dbReference type="ARBA" id="ARBA00005523"/>
    </source>
</evidence>